<comment type="caution">
    <text evidence="2">The sequence shown here is derived from an EMBL/GenBank/DDBJ whole genome shotgun (WGS) entry which is preliminary data.</text>
</comment>
<protein>
    <submittedName>
        <fullName evidence="2">Uncharacterized protein</fullName>
    </submittedName>
</protein>
<reference evidence="2 3" key="1">
    <citation type="journal article" date="2015" name="Genome Biol.">
        <title>Comparative genomics of Steinernema reveals deeply conserved gene regulatory networks.</title>
        <authorList>
            <person name="Dillman A.R."/>
            <person name="Macchietto M."/>
            <person name="Porter C.F."/>
            <person name="Rogers A."/>
            <person name="Williams B."/>
            <person name="Antoshechkin I."/>
            <person name="Lee M.M."/>
            <person name="Goodwin Z."/>
            <person name="Lu X."/>
            <person name="Lewis E.E."/>
            <person name="Goodrich-Blair H."/>
            <person name="Stock S.P."/>
            <person name="Adams B.J."/>
            <person name="Sternberg P.W."/>
            <person name="Mortazavi A."/>
        </authorList>
    </citation>
    <scope>NUCLEOTIDE SEQUENCE [LARGE SCALE GENOMIC DNA]</scope>
    <source>
        <strain evidence="2 3">ALL</strain>
    </source>
</reference>
<evidence type="ECO:0000256" key="1">
    <source>
        <dbReference type="SAM" id="MobiDB-lite"/>
    </source>
</evidence>
<dbReference type="EMBL" id="AZBU02000010">
    <property type="protein sequence ID" value="TKR62525.1"/>
    <property type="molecule type" value="Genomic_DNA"/>
</dbReference>
<dbReference type="AlphaFoldDB" id="A0A4V5ZY64"/>
<gene>
    <name evidence="2" type="ORF">L596_026467</name>
</gene>
<reference evidence="2 3" key="2">
    <citation type="journal article" date="2019" name="G3 (Bethesda)">
        <title>Hybrid Assembly of the Genome of the Entomopathogenic Nematode Steinernema carpocapsae Identifies the X-Chromosome.</title>
        <authorList>
            <person name="Serra L."/>
            <person name="Macchietto M."/>
            <person name="Macias-Munoz A."/>
            <person name="McGill C.J."/>
            <person name="Rodriguez I.M."/>
            <person name="Rodriguez B."/>
            <person name="Murad R."/>
            <person name="Mortazavi A."/>
        </authorList>
    </citation>
    <scope>NUCLEOTIDE SEQUENCE [LARGE SCALE GENOMIC DNA]</scope>
    <source>
        <strain evidence="2 3">ALL</strain>
    </source>
</reference>
<evidence type="ECO:0000313" key="3">
    <source>
        <dbReference type="Proteomes" id="UP000298663"/>
    </source>
</evidence>
<proteinExistence type="predicted"/>
<feature type="region of interest" description="Disordered" evidence="1">
    <location>
        <begin position="1"/>
        <end position="67"/>
    </location>
</feature>
<feature type="compositionally biased region" description="Basic and acidic residues" evidence="1">
    <location>
        <begin position="22"/>
        <end position="46"/>
    </location>
</feature>
<keyword evidence="3" id="KW-1185">Reference proteome</keyword>
<dbReference type="Proteomes" id="UP000298663">
    <property type="component" value="Unassembled WGS sequence"/>
</dbReference>
<sequence length="67" mass="7291">MTADMENPELKPEAELQTASQKLKEIHLSQPEKAEKEVQGNSREVDGCGQARGEAAAEGGRRNEVRG</sequence>
<name>A0A4V5ZY64_STECR</name>
<accession>A0A4V5ZY64</accession>
<organism evidence="2 3">
    <name type="scientific">Steinernema carpocapsae</name>
    <name type="common">Entomopathogenic nematode</name>
    <dbReference type="NCBI Taxonomy" id="34508"/>
    <lineage>
        <taxon>Eukaryota</taxon>
        <taxon>Metazoa</taxon>
        <taxon>Ecdysozoa</taxon>
        <taxon>Nematoda</taxon>
        <taxon>Chromadorea</taxon>
        <taxon>Rhabditida</taxon>
        <taxon>Tylenchina</taxon>
        <taxon>Panagrolaimomorpha</taxon>
        <taxon>Strongyloidoidea</taxon>
        <taxon>Steinernematidae</taxon>
        <taxon>Steinernema</taxon>
    </lineage>
</organism>
<evidence type="ECO:0000313" key="2">
    <source>
        <dbReference type="EMBL" id="TKR62525.1"/>
    </source>
</evidence>